<reference evidence="1 2" key="1">
    <citation type="submission" date="2017-07" db="EMBL/GenBank/DDBJ databases">
        <title>Isolation and whole genome analysis of endospore-forming bacteria from heroin.</title>
        <authorList>
            <person name="Kalinowski J."/>
            <person name="Ahrens B."/>
            <person name="Al-Dilaimi A."/>
            <person name="Winkler A."/>
            <person name="Wibberg D."/>
            <person name="Schleenbecker U."/>
            <person name="Ruckert C."/>
            <person name="Wolfel R."/>
            <person name="Grass G."/>
        </authorList>
    </citation>
    <scope>NUCLEOTIDE SEQUENCE [LARGE SCALE GENOMIC DNA]</scope>
    <source>
        <strain evidence="1 2">7539</strain>
    </source>
</reference>
<gene>
    <name evidence="1" type="ORF">CHH72_02710</name>
</gene>
<dbReference type="EMBL" id="NPCC01000004">
    <property type="protein sequence ID" value="PAE90809.1"/>
    <property type="molecule type" value="Genomic_DNA"/>
</dbReference>
<organism evidence="1 2">
    <name type="scientific">Shouchella clausii</name>
    <name type="common">Alkalihalobacillus clausii</name>
    <dbReference type="NCBI Taxonomy" id="79880"/>
    <lineage>
        <taxon>Bacteria</taxon>
        <taxon>Bacillati</taxon>
        <taxon>Bacillota</taxon>
        <taxon>Bacilli</taxon>
        <taxon>Bacillales</taxon>
        <taxon>Bacillaceae</taxon>
        <taxon>Shouchella</taxon>
    </lineage>
</organism>
<protein>
    <recommendedName>
        <fullName evidence="3">STAS/SEC14 domain-containing protein</fullName>
    </recommendedName>
</protein>
<comment type="caution">
    <text evidence="1">The sequence shown here is derived from an EMBL/GenBank/DDBJ whole genome shotgun (WGS) entry which is preliminary data.</text>
</comment>
<evidence type="ECO:0000313" key="1">
    <source>
        <dbReference type="EMBL" id="PAE90809.1"/>
    </source>
</evidence>
<dbReference type="Proteomes" id="UP000216207">
    <property type="component" value="Unassembled WGS sequence"/>
</dbReference>
<proteinExistence type="predicted"/>
<dbReference type="AlphaFoldDB" id="A0A268P5L0"/>
<accession>A0A268P5L0</accession>
<sequence>MAKFETKIKDDVFYFKYLEMAATVEEAKEQAAFVKSELSKPGIKKFLNDNSHIKTVAKPEVSEIWGELMEWVASNVDKNATITPSVTLKMQLNRLSKKAGTYESVRAFTDLDQALAFIGAPDFKM</sequence>
<evidence type="ECO:0008006" key="3">
    <source>
        <dbReference type="Google" id="ProtNLM"/>
    </source>
</evidence>
<evidence type="ECO:0000313" key="2">
    <source>
        <dbReference type="Proteomes" id="UP000216207"/>
    </source>
</evidence>
<dbReference type="RefSeq" id="WP_011246850.1">
    <property type="nucleotide sequence ID" value="NZ_BOQQ01000003.1"/>
</dbReference>
<name>A0A268P5L0_SHOCL</name>